<accession>A0A509EJK8</accession>
<organism evidence="3 4">
    <name type="scientific">Methylobacterium symbioticum</name>
    <dbReference type="NCBI Taxonomy" id="2584084"/>
    <lineage>
        <taxon>Bacteria</taxon>
        <taxon>Pseudomonadati</taxon>
        <taxon>Pseudomonadota</taxon>
        <taxon>Alphaproteobacteria</taxon>
        <taxon>Hyphomicrobiales</taxon>
        <taxon>Methylobacteriaceae</taxon>
        <taxon>Methylobacterium</taxon>
    </lineage>
</organism>
<proteinExistence type="predicted"/>
<keyword evidence="2" id="KW-0812">Transmembrane</keyword>
<evidence type="ECO:0000313" key="3">
    <source>
        <dbReference type="EMBL" id="VUD74252.1"/>
    </source>
</evidence>
<keyword evidence="2" id="KW-0472">Membrane</keyword>
<evidence type="ECO:0008006" key="5">
    <source>
        <dbReference type="Google" id="ProtNLM"/>
    </source>
</evidence>
<evidence type="ECO:0000256" key="2">
    <source>
        <dbReference type="SAM" id="Phobius"/>
    </source>
</evidence>
<feature type="transmembrane region" description="Helical" evidence="2">
    <location>
        <begin position="213"/>
        <end position="241"/>
    </location>
</feature>
<dbReference type="InterPro" id="IPR006747">
    <property type="entry name" value="DUF599"/>
</dbReference>
<dbReference type="AlphaFoldDB" id="A0A509EJK8"/>
<name>A0A509EJK8_9HYPH</name>
<feature type="transmembrane region" description="Helical" evidence="2">
    <location>
        <begin position="29"/>
        <end position="52"/>
    </location>
</feature>
<reference evidence="3 4" key="1">
    <citation type="submission" date="2019-06" db="EMBL/GenBank/DDBJ databases">
        <authorList>
            <person name="Rodrigo-Torres L."/>
            <person name="Arahal R. D."/>
            <person name="Lucena T."/>
        </authorList>
    </citation>
    <scope>NUCLEOTIDE SEQUENCE [LARGE SCALE GENOMIC DNA]</scope>
    <source>
        <strain evidence="3 4">SB0023/3</strain>
    </source>
</reference>
<evidence type="ECO:0000256" key="1">
    <source>
        <dbReference type="SAM" id="MobiDB-lite"/>
    </source>
</evidence>
<feature type="transmembrane region" description="Helical" evidence="2">
    <location>
        <begin position="145"/>
        <end position="163"/>
    </location>
</feature>
<dbReference type="PANTHER" id="PTHR31881">
    <property type="match status" value="1"/>
</dbReference>
<protein>
    <recommendedName>
        <fullName evidence="5">DUF599 domain-containing protein</fullName>
    </recommendedName>
</protein>
<gene>
    <name evidence="3" type="ORF">MET9862_04880</name>
</gene>
<dbReference type="PANTHER" id="PTHR31881:SF6">
    <property type="entry name" value="OS09G0494600 PROTEIN"/>
    <property type="match status" value="1"/>
</dbReference>
<evidence type="ECO:0000313" key="4">
    <source>
        <dbReference type="Proteomes" id="UP000410984"/>
    </source>
</evidence>
<dbReference type="EMBL" id="CABFPH010000112">
    <property type="protein sequence ID" value="VUD74252.1"/>
    <property type="molecule type" value="Genomic_DNA"/>
</dbReference>
<sequence>MRFRSGSLPDMPAPIPARPDSMPNLPASAAAFSPLDLGALLFFVAAWTGYALSVGRLRGRMVSLSQLMNRQREAWARQMLVRENRVVDTTINASLQNGTAFFASTSLIALGGALTLSRSGDDVLSLFGTLPLGGLATRLTWEIKVAGLAIVFVYAFFKFAWAYRLFNYGAILIGAVPPKGSGASEAEMLRAARRAAAMNTAAGSQFARGQRAFLFALAYLGWFVSPYLLMATTAAVVLVMWRRQFASEVRTALLADDPSLEDAE</sequence>
<dbReference type="Pfam" id="PF04654">
    <property type="entry name" value="DUF599"/>
    <property type="match status" value="1"/>
</dbReference>
<keyword evidence="2" id="KW-1133">Transmembrane helix</keyword>
<feature type="region of interest" description="Disordered" evidence="1">
    <location>
        <begin position="1"/>
        <end position="20"/>
    </location>
</feature>
<dbReference type="Proteomes" id="UP000410984">
    <property type="component" value="Unassembled WGS sequence"/>
</dbReference>
<keyword evidence="4" id="KW-1185">Reference proteome</keyword>